<accession>A0AAE1BY91</accession>
<dbReference type="EMBL" id="JAWQEG010005585">
    <property type="protein sequence ID" value="KAK3857544.1"/>
    <property type="molecule type" value="Genomic_DNA"/>
</dbReference>
<evidence type="ECO:0000313" key="1">
    <source>
        <dbReference type="EMBL" id="KAK3857544.1"/>
    </source>
</evidence>
<comment type="caution">
    <text evidence="1">The sequence shown here is derived from an EMBL/GenBank/DDBJ whole genome shotgun (WGS) entry which is preliminary data.</text>
</comment>
<gene>
    <name evidence="1" type="ORF">Pcinc_036215</name>
</gene>
<reference evidence="1" key="1">
    <citation type="submission" date="2023-10" db="EMBL/GenBank/DDBJ databases">
        <title>Genome assemblies of two species of porcelain crab, Petrolisthes cinctipes and Petrolisthes manimaculis (Anomura: Porcellanidae).</title>
        <authorList>
            <person name="Angst P."/>
        </authorList>
    </citation>
    <scope>NUCLEOTIDE SEQUENCE</scope>
    <source>
        <strain evidence="1">PB745_01</strain>
        <tissue evidence="1">Gill</tissue>
    </source>
</reference>
<organism evidence="1 2">
    <name type="scientific">Petrolisthes cinctipes</name>
    <name type="common">Flat porcelain crab</name>
    <dbReference type="NCBI Taxonomy" id="88211"/>
    <lineage>
        <taxon>Eukaryota</taxon>
        <taxon>Metazoa</taxon>
        <taxon>Ecdysozoa</taxon>
        <taxon>Arthropoda</taxon>
        <taxon>Crustacea</taxon>
        <taxon>Multicrustacea</taxon>
        <taxon>Malacostraca</taxon>
        <taxon>Eumalacostraca</taxon>
        <taxon>Eucarida</taxon>
        <taxon>Decapoda</taxon>
        <taxon>Pleocyemata</taxon>
        <taxon>Anomura</taxon>
        <taxon>Galatheoidea</taxon>
        <taxon>Porcellanidae</taxon>
        <taxon>Petrolisthes</taxon>
    </lineage>
</organism>
<proteinExistence type="predicted"/>
<keyword evidence="2" id="KW-1185">Reference proteome</keyword>
<dbReference type="AlphaFoldDB" id="A0AAE1BY91"/>
<sequence length="77" mass="8507">MGIREGQETAVAEKPPIVVRARKVDAAAEQETRVRYQLKFAGTDACKKTPSAGCYNKCSDGQGHRVHVQDEKLRMCS</sequence>
<evidence type="ECO:0000313" key="2">
    <source>
        <dbReference type="Proteomes" id="UP001286313"/>
    </source>
</evidence>
<name>A0AAE1BY91_PETCI</name>
<dbReference type="Proteomes" id="UP001286313">
    <property type="component" value="Unassembled WGS sequence"/>
</dbReference>
<protein>
    <submittedName>
        <fullName evidence="1">Uncharacterized protein</fullName>
    </submittedName>
</protein>